<dbReference type="EMBL" id="OMOD01000006">
    <property type="protein sequence ID" value="SPF32111.1"/>
    <property type="molecule type" value="Genomic_DNA"/>
</dbReference>
<dbReference type="Proteomes" id="UP000238701">
    <property type="component" value="Unassembled WGS sequence"/>
</dbReference>
<organism evidence="2 3">
    <name type="scientific">Candidatus Sulfotelmatobacter kueseliae</name>
    <dbReference type="NCBI Taxonomy" id="2042962"/>
    <lineage>
        <taxon>Bacteria</taxon>
        <taxon>Pseudomonadati</taxon>
        <taxon>Acidobacteriota</taxon>
        <taxon>Terriglobia</taxon>
        <taxon>Terriglobales</taxon>
        <taxon>Candidatus Korobacteraceae</taxon>
        <taxon>Candidatus Sulfotelmatobacter</taxon>
    </lineage>
</organism>
<evidence type="ECO:0000256" key="1">
    <source>
        <dbReference type="SAM" id="Coils"/>
    </source>
</evidence>
<proteinExistence type="predicted"/>
<accession>A0A2U3JXK1</accession>
<feature type="coiled-coil region" evidence="1">
    <location>
        <begin position="2"/>
        <end position="69"/>
    </location>
</feature>
<evidence type="ECO:0000313" key="3">
    <source>
        <dbReference type="Proteomes" id="UP000238701"/>
    </source>
</evidence>
<name>A0A2U3JXK1_9BACT</name>
<protein>
    <submittedName>
        <fullName evidence="2">Uncharacterized protein</fullName>
    </submittedName>
</protein>
<dbReference type="AlphaFoldDB" id="A0A2U3JXK1"/>
<keyword evidence="1" id="KW-0175">Coiled coil</keyword>
<evidence type="ECO:0000313" key="2">
    <source>
        <dbReference type="EMBL" id="SPF32111.1"/>
    </source>
</evidence>
<gene>
    <name evidence="2" type="ORF">SBA1_1030045</name>
</gene>
<reference evidence="3" key="1">
    <citation type="submission" date="2018-02" db="EMBL/GenBank/DDBJ databases">
        <authorList>
            <person name="Hausmann B."/>
        </authorList>
    </citation>
    <scope>NUCLEOTIDE SEQUENCE [LARGE SCALE GENOMIC DNA]</scope>
    <source>
        <strain evidence="3">Peat soil MAG SbA1</strain>
    </source>
</reference>
<sequence length="132" mass="14288">MATNAQVTVAEARAALAAAESREHDEQKKKLLAELNETRAGLAKAQAAARWFSTRKQNAEDQLARLQAKGVAGSKIGKLRDEIYKAACQLALLSNSITQLECSVQSYEHRIRAVEPGKIPVEINADGILSFG</sequence>